<dbReference type="KEGG" id="ccos:Pan44_42260"/>
<dbReference type="RefSeq" id="WP_145033198.1">
    <property type="nucleotide sequence ID" value="NZ_CP036271.1"/>
</dbReference>
<sequence>MRIPTITGLIRRRLLLNFRVDPQIIEKLLPRPLRPKIHNGHAIAGLCLIRLEQIRPTGVPALFGLASENGAHRIAVTWNNTDGRCLNGVYIPRRDTGSMFTWLAGGRLFPGEHSFGTFQVRDDGRNVQLDYQARDGLEIHVSGSDSSHWPDDSCFASAAESSRFFQTGSLGFSRTGDCCRLDGLELVTTDWRVEPFSVGRVQATWFDDRSKFPAGSAEFDHALVMRNISHEWRSTESMRVEPIGLDQLASAVR</sequence>
<evidence type="ECO:0000313" key="1">
    <source>
        <dbReference type="EMBL" id="QDT56174.1"/>
    </source>
</evidence>
<organism evidence="1 2">
    <name type="scientific">Caulifigura coniformis</name>
    <dbReference type="NCBI Taxonomy" id="2527983"/>
    <lineage>
        <taxon>Bacteria</taxon>
        <taxon>Pseudomonadati</taxon>
        <taxon>Planctomycetota</taxon>
        <taxon>Planctomycetia</taxon>
        <taxon>Planctomycetales</taxon>
        <taxon>Planctomycetaceae</taxon>
        <taxon>Caulifigura</taxon>
    </lineage>
</organism>
<evidence type="ECO:0000313" key="2">
    <source>
        <dbReference type="Proteomes" id="UP000315700"/>
    </source>
</evidence>
<dbReference type="InterPro" id="IPR018644">
    <property type="entry name" value="DUF2071"/>
</dbReference>
<dbReference type="EMBL" id="CP036271">
    <property type="protein sequence ID" value="QDT56174.1"/>
    <property type="molecule type" value="Genomic_DNA"/>
</dbReference>
<proteinExistence type="predicted"/>
<dbReference type="AlphaFoldDB" id="A0A517SJ71"/>
<dbReference type="OrthoDB" id="5492672at2"/>
<evidence type="ECO:0008006" key="3">
    <source>
        <dbReference type="Google" id="ProtNLM"/>
    </source>
</evidence>
<keyword evidence="2" id="KW-1185">Reference proteome</keyword>
<dbReference type="Proteomes" id="UP000315700">
    <property type="component" value="Chromosome"/>
</dbReference>
<accession>A0A517SJ71</accession>
<dbReference type="InParanoid" id="A0A517SJ71"/>
<dbReference type="Pfam" id="PF09844">
    <property type="entry name" value="DUF2071"/>
    <property type="match status" value="1"/>
</dbReference>
<protein>
    <recommendedName>
        <fullName evidence="3">DUF2071 domain-containing protein</fullName>
    </recommendedName>
</protein>
<gene>
    <name evidence="1" type="ORF">Pan44_42260</name>
</gene>
<reference evidence="1 2" key="1">
    <citation type="submission" date="2019-02" db="EMBL/GenBank/DDBJ databases">
        <title>Deep-cultivation of Planctomycetes and their phenomic and genomic characterization uncovers novel biology.</title>
        <authorList>
            <person name="Wiegand S."/>
            <person name="Jogler M."/>
            <person name="Boedeker C."/>
            <person name="Pinto D."/>
            <person name="Vollmers J."/>
            <person name="Rivas-Marin E."/>
            <person name="Kohn T."/>
            <person name="Peeters S.H."/>
            <person name="Heuer A."/>
            <person name="Rast P."/>
            <person name="Oberbeckmann S."/>
            <person name="Bunk B."/>
            <person name="Jeske O."/>
            <person name="Meyerdierks A."/>
            <person name="Storesund J.E."/>
            <person name="Kallscheuer N."/>
            <person name="Luecker S."/>
            <person name="Lage O.M."/>
            <person name="Pohl T."/>
            <person name="Merkel B.J."/>
            <person name="Hornburger P."/>
            <person name="Mueller R.-W."/>
            <person name="Bruemmer F."/>
            <person name="Labrenz M."/>
            <person name="Spormann A.M."/>
            <person name="Op den Camp H."/>
            <person name="Overmann J."/>
            <person name="Amann R."/>
            <person name="Jetten M.S.M."/>
            <person name="Mascher T."/>
            <person name="Medema M.H."/>
            <person name="Devos D.P."/>
            <person name="Kaster A.-K."/>
            <person name="Ovreas L."/>
            <person name="Rohde M."/>
            <person name="Galperin M.Y."/>
            <person name="Jogler C."/>
        </authorList>
    </citation>
    <scope>NUCLEOTIDE SEQUENCE [LARGE SCALE GENOMIC DNA]</scope>
    <source>
        <strain evidence="1 2">Pan44</strain>
    </source>
</reference>
<name>A0A517SJ71_9PLAN</name>